<dbReference type="PANTHER" id="PTHR33164">
    <property type="entry name" value="TRANSCRIPTIONAL REGULATOR, MARR FAMILY"/>
    <property type="match status" value="1"/>
</dbReference>
<dbReference type="PANTHER" id="PTHR33164:SF106">
    <property type="entry name" value="TRANSCRIPTIONAL REGULATORY PROTEIN"/>
    <property type="match status" value="1"/>
</dbReference>
<organism evidence="2 3">
    <name type="scientific">Curtobacterium poinsettiae</name>
    <dbReference type="NCBI Taxonomy" id="159612"/>
    <lineage>
        <taxon>Bacteria</taxon>
        <taxon>Bacillati</taxon>
        <taxon>Actinomycetota</taxon>
        <taxon>Actinomycetes</taxon>
        <taxon>Micrococcales</taxon>
        <taxon>Microbacteriaceae</taxon>
        <taxon>Curtobacterium</taxon>
    </lineage>
</organism>
<dbReference type="Pfam" id="PF12802">
    <property type="entry name" value="MarR_2"/>
    <property type="match status" value="1"/>
</dbReference>
<dbReference type="InterPro" id="IPR039422">
    <property type="entry name" value="MarR/SlyA-like"/>
</dbReference>
<dbReference type="InterPro" id="IPR000835">
    <property type="entry name" value="HTH_MarR-typ"/>
</dbReference>
<dbReference type="GO" id="GO:0003700">
    <property type="term" value="F:DNA-binding transcription factor activity"/>
    <property type="evidence" value="ECO:0007669"/>
    <property type="project" value="InterPro"/>
</dbReference>
<name>A0A9Q9T4U5_9MICO</name>
<reference evidence="2" key="1">
    <citation type="submission" date="2022-09" db="EMBL/GenBank/DDBJ databases">
        <title>Taxonomy of Curtobacterium flaccumfaciens.</title>
        <authorList>
            <person name="Osdaghi E."/>
            <person name="Taghavi S.M."/>
            <person name="Hamidizade M."/>
            <person name="Abachi H."/>
            <person name="Fazliarab A."/>
            <person name="Baeyen S."/>
            <person name="Portier P."/>
            <person name="Van Vaerenbergh J."/>
            <person name="Jacques M.-A."/>
        </authorList>
    </citation>
    <scope>NUCLEOTIDE SEQUENCE</scope>
    <source>
        <strain evidence="2">AGQB46</strain>
    </source>
</reference>
<dbReference type="InterPro" id="IPR036388">
    <property type="entry name" value="WH-like_DNA-bd_sf"/>
</dbReference>
<dbReference type="KEGG" id="cpoi:OE229_06290"/>
<sequence length="152" mass="16846">MTDLRSQTLEALRHYAVRYQESALHFAAWMELPTSDGVALGEILWAENEGEPMTGTRLARRIGITSGAANALVNRLEERGLVERSRESTDRRIVTLRVTELTRERSSGFLGARAAELDAALASYDDATLTAVRDFLLRFAAVLPQETAAPER</sequence>
<dbReference type="Proteomes" id="UP001062223">
    <property type="component" value="Chromosome"/>
</dbReference>
<dbReference type="InterPro" id="IPR036390">
    <property type="entry name" value="WH_DNA-bd_sf"/>
</dbReference>
<dbReference type="EMBL" id="CP106879">
    <property type="protein sequence ID" value="UYC82069.1"/>
    <property type="molecule type" value="Genomic_DNA"/>
</dbReference>
<dbReference type="SMART" id="SM00347">
    <property type="entry name" value="HTH_MARR"/>
    <property type="match status" value="1"/>
</dbReference>
<dbReference type="SUPFAM" id="SSF46785">
    <property type="entry name" value="Winged helix' DNA-binding domain"/>
    <property type="match status" value="1"/>
</dbReference>
<feature type="domain" description="HTH marR-type" evidence="1">
    <location>
        <begin position="1"/>
        <end position="141"/>
    </location>
</feature>
<evidence type="ECO:0000259" key="1">
    <source>
        <dbReference type="PROSITE" id="PS50995"/>
    </source>
</evidence>
<evidence type="ECO:0000313" key="3">
    <source>
        <dbReference type="Proteomes" id="UP001062223"/>
    </source>
</evidence>
<evidence type="ECO:0000313" key="2">
    <source>
        <dbReference type="EMBL" id="UYC82069.1"/>
    </source>
</evidence>
<dbReference type="RefSeq" id="WP_262137013.1">
    <property type="nucleotide sequence ID" value="NZ_CP106879.1"/>
</dbReference>
<dbReference type="GO" id="GO:0006950">
    <property type="term" value="P:response to stress"/>
    <property type="evidence" value="ECO:0007669"/>
    <property type="project" value="TreeGrafter"/>
</dbReference>
<gene>
    <name evidence="2" type="ORF">OE229_06290</name>
</gene>
<proteinExistence type="predicted"/>
<accession>A0A9Q9T4U5</accession>
<dbReference type="PROSITE" id="PS50995">
    <property type="entry name" value="HTH_MARR_2"/>
    <property type="match status" value="1"/>
</dbReference>
<dbReference type="Gene3D" id="1.10.10.10">
    <property type="entry name" value="Winged helix-like DNA-binding domain superfamily/Winged helix DNA-binding domain"/>
    <property type="match status" value="1"/>
</dbReference>
<protein>
    <submittedName>
        <fullName evidence="2">MarR family transcriptional regulator</fullName>
    </submittedName>
</protein>
<dbReference type="AlphaFoldDB" id="A0A9Q9T4U5"/>